<accession>A0A8J9X4Q7</accession>
<proteinExistence type="predicted"/>
<dbReference type="EMBL" id="OU594943">
    <property type="protein sequence ID" value="CAG9284791.1"/>
    <property type="molecule type" value="Genomic_DNA"/>
</dbReference>
<evidence type="ECO:0000313" key="2">
    <source>
        <dbReference type="EMBL" id="CAG9284791.1"/>
    </source>
</evidence>
<dbReference type="AlphaFoldDB" id="A0A8J9X4Q7"/>
<feature type="compositionally biased region" description="Low complexity" evidence="1">
    <location>
        <begin position="19"/>
        <end position="42"/>
    </location>
</feature>
<name>A0A8J9X4Q7_PHATR</name>
<gene>
    <name evidence="2" type="ORF">PTTT1_LOCUS27035</name>
</gene>
<reference evidence="2" key="1">
    <citation type="submission" date="2022-02" db="EMBL/GenBank/DDBJ databases">
        <authorList>
            <person name="Giguere J D."/>
        </authorList>
    </citation>
    <scope>NUCLEOTIDE SEQUENCE</scope>
    <source>
        <strain evidence="2">CCAP 1055/1</strain>
    </source>
</reference>
<protein>
    <submittedName>
        <fullName evidence="2">Uncharacterized protein</fullName>
    </submittedName>
</protein>
<feature type="compositionally biased region" description="Basic and acidic residues" evidence="1">
    <location>
        <begin position="43"/>
        <end position="52"/>
    </location>
</feature>
<dbReference type="Proteomes" id="UP000836788">
    <property type="component" value="Chromosome 2"/>
</dbReference>
<organism evidence="2">
    <name type="scientific">Phaeodactylum tricornutum</name>
    <name type="common">Diatom</name>
    <dbReference type="NCBI Taxonomy" id="2850"/>
    <lineage>
        <taxon>Eukaryota</taxon>
        <taxon>Sar</taxon>
        <taxon>Stramenopiles</taxon>
        <taxon>Ochrophyta</taxon>
        <taxon>Bacillariophyta</taxon>
        <taxon>Bacillariophyceae</taxon>
        <taxon>Bacillariophycidae</taxon>
        <taxon>Naviculales</taxon>
        <taxon>Phaeodactylaceae</taxon>
        <taxon>Phaeodactylum</taxon>
    </lineage>
</organism>
<feature type="compositionally biased region" description="Polar residues" evidence="1">
    <location>
        <begin position="1"/>
        <end position="11"/>
    </location>
</feature>
<sequence length="178" mass="19505">MAPHLTENQIQDAEESTSDDGGSTSSSVLPDSNSSGANSAASEVKKRPRSQDSDDGPPVKRMLYNDAMAQMGNASKAEQSKAWDLSKLRFDELRYIASLAKPASIQTNKATHTAIEARVKKPVHCDIDLGKVSLVKSKDFDYPSFWQENLEYIELCSDALNFAVCCRLVYGEAPLQQS</sequence>
<evidence type="ECO:0000256" key="1">
    <source>
        <dbReference type="SAM" id="MobiDB-lite"/>
    </source>
</evidence>
<feature type="region of interest" description="Disordered" evidence="1">
    <location>
        <begin position="1"/>
        <end position="61"/>
    </location>
</feature>